<keyword evidence="2" id="KW-1185">Reference proteome</keyword>
<evidence type="ECO:0000313" key="1">
    <source>
        <dbReference type="EMBL" id="KAJ7614752.1"/>
    </source>
</evidence>
<dbReference type="Proteomes" id="UP001221757">
    <property type="component" value="Unassembled WGS sequence"/>
</dbReference>
<dbReference type="EMBL" id="JARKIE010000859">
    <property type="protein sequence ID" value="KAJ7614752.1"/>
    <property type="molecule type" value="Genomic_DNA"/>
</dbReference>
<protein>
    <submittedName>
        <fullName evidence="1">Uncharacterized protein</fullName>
    </submittedName>
</protein>
<reference evidence="1" key="1">
    <citation type="submission" date="2023-03" db="EMBL/GenBank/DDBJ databases">
        <title>Massive genome expansion in bonnet fungi (Mycena s.s.) driven by repeated elements and novel gene families across ecological guilds.</title>
        <authorList>
            <consortium name="Lawrence Berkeley National Laboratory"/>
            <person name="Harder C.B."/>
            <person name="Miyauchi S."/>
            <person name="Viragh M."/>
            <person name="Kuo A."/>
            <person name="Thoen E."/>
            <person name="Andreopoulos B."/>
            <person name="Lu D."/>
            <person name="Skrede I."/>
            <person name="Drula E."/>
            <person name="Henrissat B."/>
            <person name="Morin E."/>
            <person name="Kohler A."/>
            <person name="Barry K."/>
            <person name="LaButti K."/>
            <person name="Morin E."/>
            <person name="Salamov A."/>
            <person name="Lipzen A."/>
            <person name="Mereny Z."/>
            <person name="Hegedus B."/>
            <person name="Baldrian P."/>
            <person name="Stursova M."/>
            <person name="Weitz H."/>
            <person name="Taylor A."/>
            <person name="Grigoriev I.V."/>
            <person name="Nagy L.G."/>
            <person name="Martin F."/>
            <person name="Kauserud H."/>
        </authorList>
    </citation>
    <scope>NUCLEOTIDE SEQUENCE</scope>
    <source>
        <strain evidence="1">CBHHK067</strain>
    </source>
</reference>
<sequence>MPSSRRVTGAFFPNAQNFVVTGGRFKTPAEPLGTANPLSGARVVAIILRFPDDPDGISEFAS</sequence>
<accession>A0AAD7FE05</accession>
<gene>
    <name evidence="1" type="ORF">B0H17DRAFT_1116126</name>
</gene>
<organism evidence="1 2">
    <name type="scientific">Mycena rosella</name>
    <name type="common">Pink bonnet</name>
    <name type="synonym">Agaricus rosellus</name>
    <dbReference type="NCBI Taxonomy" id="1033263"/>
    <lineage>
        <taxon>Eukaryota</taxon>
        <taxon>Fungi</taxon>
        <taxon>Dikarya</taxon>
        <taxon>Basidiomycota</taxon>
        <taxon>Agaricomycotina</taxon>
        <taxon>Agaricomycetes</taxon>
        <taxon>Agaricomycetidae</taxon>
        <taxon>Agaricales</taxon>
        <taxon>Marasmiineae</taxon>
        <taxon>Mycenaceae</taxon>
        <taxon>Mycena</taxon>
    </lineage>
</organism>
<dbReference type="AlphaFoldDB" id="A0AAD7FE05"/>
<evidence type="ECO:0000313" key="2">
    <source>
        <dbReference type="Proteomes" id="UP001221757"/>
    </source>
</evidence>
<comment type="caution">
    <text evidence="1">The sequence shown here is derived from an EMBL/GenBank/DDBJ whole genome shotgun (WGS) entry which is preliminary data.</text>
</comment>
<proteinExistence type="predicted"/>
<name>A0AAD7FE05_MYCRO</name>